<comment type="caution">
    <text evidence="2">The sequence shown here is derived from an EMBL/GenBank/DDBJ whole genome shotgun (WGS) entry which is preliminary data.</text>
</comment>
<reference evidence="2" key="1">
    <citation type="submission" date="2023-03" db="EMBL/GenBank/DDBJ databases">
        <authorList>
            <person name="Steffen K."/>
            <person name="Cardenas P."/>
        </authorList>
    </citation>
    <scope>NUCLEOTIDE SEQUENCE</scope>
</reference>
<evidence type="ECO:0000313" key="2">
    <source>
        <dbReference type="EMBL" id="CAI8018820.1"/>
    </source>
</evidence>
<sequence length="111" mass="12845">MCAQTSEKEVALQQIALLQNEMRLYDQKVQELEAAKEQLEQDSYSTHNRFQELEELHKQVTEELAGSKSENAELNSRLQALQVEVSSLQQTRNDNNQEIQVCFILFRGGFK</sequence>
<dbReference type="Proteomes" id="UP001174909">
    <property type="component" value="Unassembled WGS sequence"/>
</dbReference>
<accession>A0AA35WLK3</accession>
<dbReference type="SUPFAM" id="SSF57997">
    <property type="entry name" value="Tropomyosin"/>
    <property type="match status" value="1"/>
</dbReference>
<organism evidence="2 3">
    <name type="scientific">Geodia barretti</name>
    <name type="common">Barrett's horny sponge</name>
    <dbReference type="NCBI Taxonomy" id="519541"/>
    <lineage>
        <taxon>Eukaryota</taxon>
        <taxon>Metazoa</taxon>
        <taxon>Porifera</taxon>
        <taxon>Demospongiae</taxon>
        <taxon>Heteroscleromorpha</taxon>
        <taxon>Tetractinellida</taxon>
        <taxon>Astrophorina</taxon>
        <taxon>Geodiidae</taxon>
        <taxon>Geodia</taxon>
    </lineage>
</organism>
<protein>
    <submittedName>
        <fullName evidence="2">Uncharacterized protein</fullName>
    </submittedName>
</protein>
<keyword evidence="3" id="KW-1185">Reference proteome</keyword>
<name>A0AA35WLK3_GEOBA</name>
<proteinExistence type="predicted"/>
<dbReference type="AlphaFoldDB" id="A0AA35WLK3"/>
<evidence type="ECO:0000256" key="1">
    <source>
        <dbReference type="SAM" id="Coils"/>
    </source>
</evidence>
<gene>
    <name evidence="2" type="ORF">GBAR_LOCUS11385</name>
</gene>
<feature type="coiled-coil region" evidence="1">
    <location>
        <begin position="8"/>
        <end position="98"/>
    </location>
</feature>
<evidence type="ECO:0000313" key="3">
    <source>
        <dbReference type="Proteomes" id="UP001174909"/>
    </source>
</evidence>
<keyword evidence="1" id="KW-0175">Coiled coil</keyword>
<dbReference type="EMBL" id="CASHTH010001711">
    <property type="protein sequence ID" value="CAI8018820.1"/>
    <property type="molecule type" value="Genomic_DNA"/>
</dbReference>